<evidence type="ECO:0000313" key="1">
    <source>
        <dbReference type="EMBL" id="KAK5633153.1"/>
    </source>
</evidence>
<dbReference type="SUPFAM" id="SSF56219">
    <property type="entry name" value="DNase I-like"/>
    <property type="match status" value="1"/>
</dbReference>
<protein>
    <recommendedName>
        <fullName evidence="3">Endonuclease/exonuclease/phosphatase domain-containing protein</fullName>
    </recommendedName>
</protein>
<comment type="caution">
    <text evidence="1">The sequence shown here is derived from an EMBL/GenBank/DDBJ whole genome shotgun (WGS) entry which is preliminary data.</text>
</comment>
<dbReference type="CDD" id="cd09083">
    <property type="entry name" value="EEP-1"/>
    <property type="match status" value="1"/>
</dbReference>
<dbReference type="AlphaFoldDB" id="A0AAN7UU23"/>
<dbReference type="InterPro" id="IPR036691">
    <property type="entry name" value="Endo/exonu/phosph_ase_sf"/>
</dbReference>
<dbReference type="PANTHER" id="PTHR12121:SF36">
    <property type="entry name" value="ENDONUCLEASE_EXONUCLEASE_PHOSPHATASE DOMAIN-CONTAINING PROTEIN"/>
    <property type="match status" value="1"/>
</dbReference>
<dbReference type="GO" id="GO:0000175">
    <property type="term" value="F:3'-5'-RNA exonuclease activity"/>
    <property type="evidence" value="ECO:0007669"/>
    <property type="project" value="TreeGrafter"/>
</dbReference>
<proteinExistence type="predicted"/>
<keyword evidence="2" id="KW-1185">Reference proteome</keyword>
<dbReference type="PANTHER" id="PTHR12121">
    <property type="entry name" value="CARBON CATABOLITE REPRESSOR PROTEIN 4"/>
    <property type="match status" value="1"/>
</dbReference>
<dbReference type="Proteomes" id="UP001305414">
    <property type="component" value="Unassembled WGS sequence"/>
</dbReference>
<dbReference type="Gene3D" id="3.60.10.10">
    <property type="entry name" value="Endonuclease/exonuclease/phosphatase"/>
    <property type="match status" value="1"/>
</dbReference>
<organism evidence="1 2">
    <name type="scientific">Xylaria bambusicola</name>
    <dbReference type="NCBI Taxonomy" id="326684"/>
    <lineage>
        <taxon>Eukaryota</taxon>
        <taxon>Fungi</taxon>
        <taxon>Dikarya</taxon>
        <taxon>Ascomycota</taxon>
        <taxon>Pezizomycotina</taxon>
        <taxon>Sordariomycetes</taxon>
        <taxon>Xylariomycetidae</taxon>
        <taxon>Xylariales</taxon>
        <taxon>Xylariaceae</taxon>
        <taxon>Xylaria</taxon>
    </lineage>
</organism>
<dbReference type="EMBL" id="JAWHQM010000030">
    <property type="protein sequence ID" value="KAK5633153.1"/>
    <property type="molecule type" value="Genomic_DNA"/>
</dbReference>
<accession>A0AAN7UU23</accession>
<evidence type="ECO:0000313" key="2">
    <source>
        <dbReference type="Proteomes" id="UP001305414"/>
    </source>
</evidence>
<dbReference type="InterPro" id="IPR050410">
    <property type="entry name" value="CCR4/nocturin_mRNA_transcr"/>
</dbReference>
<sequence>MRWQALLAPMITAAVTTTATAAALSLRVITSNIRYAASASTYERPWSVRGPLLIDKVKSIAAAAAAAAVNTTSVIGMQEVLHAQLVDILDGLGPDWTYLGTGRDDGKEKGEYCPIIYQPARARLVYSTQKWLSPTPDVPSFWPGAGSRRYVLVAVFEDGRTGARFVAANTHLDNASEEARSEGVRIVLGVIRDVQAAYGPGLPVALSGDFNSQPGEDGDAYGVMVSDGYLGDVYRLVGEGDRFGPYETYTGFNPGQVESVKQRIDFVWVGPQEEGNVWNVERYEVLSNIVNGVYFSDHRPVVVDITLS</sequence>
<evidence type="ECO:0008006" key="3">
    <source>
        <dbReference type="Google" id="ProtNLM"/>
    </source>
</evidence>
<gene>
    <name evidence="1" type="ORF">RRF57_008867</name>
</gene>
<reference evidence="1 2" key="1">
    <citation type="submission" date="2023-10" db="EMBL/GenBank/DDBJ databases">
        <title>Draft genome sequence of Xylaria bambusicola isolate GMP-LS, the root and basal stem rot pathogen of sugarcane in Indonesia.</title>
        <authorList>
            <person name="Selvaraj P."/>
            <person name="Muralishankar V."/>
            <person name="Muruganantham S."/>
            <person name="Sp S."/>
            <person name="Haryani S."/>
            <person name="Lau K.J.X."/>
            <person name="Naqvi N.I."/>
        </authorList>
    </citation>
    <scope>NUCLEOTIDE SEQUENCE [LARGE SCALE GENOMIC DNA]</scope>
    <source>
        <strain evidence="1">GMP-LS</strain>
    </source>
</reference>
<name>A0AAN7UU23_9PEZI</name>